<dbReference type="AlphaFoldDB" id="A0A813J3F2"/>
<dbReference type="Proteomes" id="UP000626109">
    <property type="component" value="Unassembled WGS sequence"/>
</dbReference>
<evidence type="ECO:0000313" key="3">
    <source>
        <dbReference type="Proteomes" id="UP000626109"/>
    </source>
</evidence>
<accession>A0A813J3F2</accession>
<comment type="caution">
    <text evidence="2">The sequence shown here is derived from an EMBL/GenBank/DDBJ whole genome shotgun (WGS) entry which is preliminary data.</text>
</comment>
<name>A0A813J3F2_POLGL</name>
<feature type="non-terminal residue" evidence="2">
    <location>
        <position position="1"/>
    </location>
</feature>
<protein>
    <submittedName>
        <fullName evidence="2">Uncharacterized protein</fullName>
    </submittedName>
</protein>
<evidence type="ECO:0000313" key="2">
    <source>
        <dbReference type="EMBL" id="CAE8664486.1"/>
    </source>
</evidence>
<feature type="region of interest" description="Disordered" evidence="1">
    <location>
        <begin position="1"/>
        <end position="40"/>
    </location>
</feature>
<dbReference type="EMBL" id="CAJNNW010019395">
    <property type="protein sequence ID" value="CAE8664486.1"/>
    <property type="molecule type" value="Genomic_DNA"/>
</dbReference>
<feature type="compositionally biased region" description="Polar residues" evidence="1">
    <location>
        <begin position="1"/>
        <end position="14"/>
    </location>
</feature>
<organism evidence="2 3">
    <name type="scientific">Polarella glacialis</name>
    <name type="common">Dinoflagellate</name>
    <dbReference type="NCBI Taxonomy" id="89957"/>
    <lineage>
        <taxon>Eukaryota</taxon>
        <taxon>Sar</taxon>
        <taxon>Alveolata</taxon>
        <taxon>Dinophyceae</taxon>
        <taxon>Suessiales</taxon>
        <taxon>Suessiaceae</taxon>
        <taxon>Polarella</taxon>
    </lineage>
</organism>
<reference evidence="2" key="1">
    <citation type="submission" date="2021-02" db="EMBL/GenBank/DDBJ databases">
        <authorList>
            <person name="Dougan E. K."/>
            <person name="Rhodes N."/>
            <person name="Thang M."/>
            <person name="Chan C."/>
        </authorList>
    </citation>
    <scope>NUCLEOTIDE SEQUENCE</scope>
</reference>
<evidence type="ECO:0000256" key="1">
    <source>
        <dbReference type="SAM" id="MobiDB-lite"/>
    </source>
</evidence>
<sequence>ARRTLSASVSSGQRAVSPRASPSLYLIARPSSSPGAPEVLTPRLTPRQTVAGTPHLLHQFAGQPQLGSSCLGYSSSEALDMSTRSGTAYGAAHSSPALSQWSFSPAQMPTSRVMMPGNGLLVR</sequence>
<proteinExistence type="predicted"/>
<gene>
    <name evidence="2" type="ORF">PGLA2088_LOCUS15605</name>
</gene>